<dbReference type="PANTHER" id="PTHR22572">
    <property type="entry name" value="SUGAR-1-PHOSPHATE GUANYL TRANSFERASE"/>
    <property type="match status" value="1"/>
</dbReference>
<keyword evidence="3" id="KW-1185">Reference proteome</keyword>
<evidence type="ECO:0000259" key="1">
    <source>
        <dbReference type="Pfam" id="PF25087"/>
    </source>
</evidence>
<dbReference type="KEGG" id="dpl:KGM_208173"/>
<dbReference type="InParanoid" id="A0A212EHQ3"/>
<feature type="domain" description="Mannose-1-phosphate guanyltransferase C-terminal" evidence="1">
    <location>
        <begin position="24"/>
        <end position="99"/>
    </location>
</feature>
<organism evidence="2 3">
    <name type="scientific">Danaus plexippus plexippus</name>
    <dbReference type="NCBI Taxonomy" id="278856"/>
    <lineage>
        <taxon>Eukaryota</taxon>
        <taxon>Metazoa</taxon>
        <taxon>Ecdysozoa</taxon>
        <taxon>Arthropoda</taxon>
        <taxon>Hexapoda</taxon>
        <taxon>Insecta</taxon>
        <taxon>Pterygota</taxon>
        <taxon>Neoptera</taxon>
        <taxon>Endopterygota</taxon>
        <taxon>Lepidoptera</taxon>
        <taxon>Glossata</taxon>
        <taxon>Ditrysia</taxon>
        <taxon>Papilionoidea</taxon>
        <taxon>Nymphalidae</taxon>
        <taxon>Danainae</taxon>
        <taxon>Danaini</taxon>
        <taxon>Danaina</taxon>
        <taxon>Danaus</taxon>
        <taxon>Danaus</taxon>
    </lineage>
</organism>
<reference evidence="2 3" key="1">
    <citation type="journal article" date="2011" name="Cell">
        <title>The monarch butterfly genome yields insights into long-distance migration.</title>
        <authorList>
            <person name="Zhan S."/>
            <person name="Merlin C."/>
            <person name="Boore J.L."/>
            <person name="Reppert S.M."/>
        </authorList>
    </citation>
    <scope>NUCLEOTIDE SEQUENCE [LARGE SCALE GENOMIC DNA]</scope>
    <source>
        <strain evidence="2">F-2</strain>
    </source>
</reference>
<name>A0A212EHQ3_DANPL</name>
<evidence type="ECO:0000313" key="3">
    <source>
        <dbReference type="Proteomes" id="UP000007151"/>
    </source>
</evidence>
<proteinExistence type="predicted"/>
<dbReference type="Gene3D" id="2.160.10.10">
    <property type="entry name" value="Hexapeptide repeat proteins"/>
    <property type="match status" value="1"/>
</dbReference>
<sequence>MIHEKLANVFSELCHTIEMFILWACIKRSTILRGAIVRQHAWLEGCIVGWRSVVGRWVRMENTTVLGEDVIVKDELYVNGGQVLPHKSIALSVPEPQIIM</sequence>
<accession>A0A212EHQ3</accession>
<dbReference type="Proteomes" id="UP000007151">
    <property type="component" value="Unassembled WGS sequence"/>
</dbReference>
<dbReference type="InterPro" id="IPR050486">
    <property type="entry name" value="Mannose-1P_guanyltransferase"/>
</dbReference>
<gene>
    <name evidence="2" type="ORF">KGM_208173</name>
</gene>
<dbReference type="Pfam" id="PF25087">
    <property type="entry name" value="GMPPB_C"/>
    <property type="match status" value="1"/>
</dbReference>
<dbReference type="EMBL" id="AGBW02014820">
    <property type="protein sequence ID" value="OWR41018.1"/>
    <property type="molecule type" value="Genomic_DNA"/>
</dbReference>
<dbReference type="InterPro" id="IPR011004">
    <property type="entry name" value="Trimer_LpxA-like_sf"/>
</dbReference>
<dbReference type="SUPFAM" id="SSF51161">
    <property type="entry name" value="Trimeric LpxA-like enzymes"/>
    <property type="match status" value="1"/>
</dbReference>
<dbReference type="GO" id="GO:0016740">
    <property type="term" value="F:transferase activity"/>
    <property type="evidence" value="ECO:0007669"/>
    <property type="project" value="UniProtKB-KW"/>
</dbReference>
<dbReference type="InterPro" id="IPR056729">
    <property type="entry name" value="GMPPB_C"/>
</dbReference>
<protein>
    <submittedName>
        <fullName evidence="2">Mannose-1-phosphate guanyltransferase beta</fullName>
    </submittedName>
</protein>
<evidence type="ECO:0000313" key="2">
    <source>
        <dbReference type="EMBL" id="OWR41018.1"/>
    </source>
</evidence>
<dbReference type="AlphaFoldDB" id="A0A212EHQ3"/>
<comment type="caution">
    <text evidence="2">The sequence shown here is derived from an EMBL/GenBank/DDBJ whole genome shotgun (WGS) entry which is preliminary data.</text>
</comment>
<dbReference type="STRING" id="278856.A0A212EHQ3"/>